<evidence type="ECO:0000256" key="4">
    <source>
        <dbReference type="ARBA" id="ARBA00023284"/>
    </source>
</evidence>
<keyword evidence="2" id="KW-0201">Cytochrome c-type biogenesis</keyword>
<dbReference type="GO" id="GO:0030313">
    <property type="term" value="C:cell envelope"/>
    <property type="evidence" value="ECO:0007669"/>
    <property type="project" value="UniProtKB-SubCell"/>
</dbReference>
<feature type="domain" description="Thioredoxin" evidence="5">
    <location>
        <begin position="447"/>
        <end position="591"/>
    </location>
</feature>
<dbReference type="InterPro" id="IPR017937">
    <property type="entry name" value="Thioredoxin_CS"/>
</dbReference>
<dbReference type="CDD" id="cd02966">
    <property type="entry name" value="TlpA_like_family"/>
    <property type="match status" value="1"/>
</dbReference>
<evidence type="ECO:0000313" key="7">
    <source>
        <dbReference type="Proteomes" id="UP000010796"/>
    </source>
</evidence>
<dbReference type="Gene3D" id="3.40.30.10">
    <property type="entry name" value="Glutaredoxin"/>
    <property type="match status" value="1"/>
</dbReference>
<evidence type="ECO:0000256" key="3">
    <source>
        <dbReference type="ARBA" id="ARBA00023157"/>
    </source>
</evidence>
<dbReference type="STRING" id="926556.Echvi_3530"/>
<dbReference type="InterPro" id="IPR013740">
    <property type="entry name" value="Redoxin"/>
</dbReference>
<dbReference type="PATRIC" id="fig|926556.3.peg.3714"/>
<dbReference type="eggNOG" id="COG0526">
    <property type="taxonomic scope" value="Bacteria"/>
</dbReference>
<evidence type="ECO:0000256" key="2">
    <source>
        <dbReference type="ARBA" id="ARBA00022748"/>
    </source>
</evidence>
<dbReference type="PANTHER" id="PTHR42852">
    <property type="entry name" value="THIOL:DISULFIDE INTERCHANGE PROTEIN DSBE"/>
    <property type="match status" value="1"/>
</dbReference>
<dbReference type="Pfam" id="PF08534">
    <property type="entry name" value="Redoxin"/>
    <property type="match status" value="1"/>
</dbReference>
<dbReference type="Proteomes" id="UP000010796">
    <property type="component" value="Chromosome"/>
</dbReference>
<dbReference type="EMBL" id="CP003346">
    <property type="protein sequence ID" value="AGA79746.1"/>
    <property type="molecule type" value="Genomic_DNA"/>
</dbReference>
<dbReference type="GO" id="GO:0016491">
    <property type="term" value="F:oxidoreductase activity"/>
    <property type="evidence" value="ECO:0007669"/>
    <property type="project" value="InterPro"/>
</dbReference>
<dbReference type="InterPro" id="IPR013766">
    <property type="entry name" value="Thioredoxin_domain"/>
</dbReference>
<gene>
    <name evidence="6" type="ordered locus">Echvi_3530</name>
</gene>
<comment type="subcellular location">
    <subcellularLocation>
        <location evidence="1">Cell envelope</location>
    </subcellularLocation>
</comment>
<evidence type="ECO:0000313" key="6">
    <source>
        <dbReference type="EMBL" id="AGA79746.1"/>
    </source>
</evidence>
<protein>
    <submittedName>
        <fullName evidence="6">Redoxin</fullName>
    </submittedName>
</protein>
<dbReference type="KEGG" id="evi:Echvi_3530"/>
<dbReference type="AlphaFoldDB" id="L0G405"/>
<dbReference type="InterPro" id="IPR050553">
    <property type="entry name" value="Thioredoxin_ResA/DsbE_sf"/>
</dbReference>
<dbReference type="PROSITE" id="PS00194">
    <property type="entry name" value="THIOREDOXIN_1"/>
    <property type="match status" value="1"/>
</dbReference>
<sequence length="607" mass="70478">MSFLLLCFVSLTFCKAFQDLKSSQEISLESSTPSVKAPIINGDTARLEGYIKGYDSSLEFTTGIIYVEDVMEHASFPVVVKVFPDGRFEGKWPLLFPSYTSMKMGNHWIPIYMEPGKTLTMILDKEDFEEGAKRRDSQYQFKHTQFKGPLAQVNSQLQGYKFEQFNYNRLEDQVKSYTPVEFKERQMTLHQKQMERAKAYIDGNDIDPKAASIINNEILTKNAIVLFDFEARRRYLAERDTSASLQNNEVLSKPVSENYYDFLQEMPLDDKALMVSDEFSTFVNRFEFSQPFTSNNPTFHIPLRQPDKDLLLDFLDQKGIELSEMDRKLITISLEDEKTKEDSLFLQAHEDSLQLFAQKHGPILKEFFKRSMKDQQPSKLAYYKAYWSNRDSVLVHQLGLKDSWTYEVTKIRNLEFALDFIGPEEAGEYWESLKAGLNYEELQRKGQEIYDKVVLERESQPYAIEGEGAEIFKEIIAPFKGKVLFVDFWATTCGPCVYTIKKMKGTREQYKNKGDIAFIFITDIKGSPEKKYQVFIDDQELEHSYKLSVDEHNMLRQLFKFNGIPRYVVIDREGKVYDDDFAMHNFNAELPRILAANPSEEGVKTGD</sequence>
<dbReference type="SUPFAM" id="SSF52833">
    <property type="entry name" value="Thioredoxin-like"/>
    <property type="match status" value="1"/>
</dbReference>
<keyword evidence="4" id="KW-0676">Redox-active center</keyword>
<dbReference type="HOGENOM" id="CLU_508892_0_0_10"/>
<evidence type="ECO:0000259" key="5">
    <source>
        <dbReference type="PROSITE" id="PS51352"/>
    </source>
</evidence>
<dbReference type="PANTHER" id="PTHR42852:SF6">
    <property type="entry name" value="THIOL:DISULFIDE INTERCHANGE PROTEIN DSBE"/>
    <property type="match status" value="1"/>
</dbReference>
<dbReference type="GO" id="GO:0017004">
    <property type="term" value="P:cytochrome complex assembly"/>
    <property type="evidence" value="ECO:0007669"/>
    <property type="project" value="UniProtKB-KW"/>
</dbReference>
<keyword evidence="3" id="KW-1015">Disulfide bond</keyword>
<reference evidence="7" key="1">
    <citation type="submission" date="2012-02" db="EMBL/GenBank/DDBJ databases">
        <title>The complete genome of Echinicola vietnamensis DSM 17526.</title>
        <authorList>
            <person name="Lucas S."/>
            <person name="Copeland A."/>
            <person name="Lapidus A."/>
            <person name="Glavina del Rio T."/>
            <person name="Dalin E."/>
            <person name="Tice H."/>
            <person name="Bruce D."/>
            <person name="Goodwin L."/>
            <person name="Pitluck S."/>
            <person name="Peters L."/>
            <person name="Ovchinnikova G."/>
            <person name="Teshima H."/>
            <person name="Kyrpides N."/>
            <person name="Mavromatis K."/>
            <person name="Ivanova N."/>
            <person name="Brettin T."/>
            <person name="Detter J.C."/>
            <person name="Han C."/>
            <person name="Larimer F."/>
            <person name="Land M."/>
            <person name="Hauser L."/>
            <person name="Markowitz V."/>
            <person name="Cheng J.-F."/>
            <person name="Hugenholtz P."/>
            <person name="Woyke T."/>
            <person name="Wu D."/>
            <person name="Brambilla E."/>
            <person name="Klenk H.-P."/>
            <person name="Eisen J.A."/>
        </authorList>
    </citation>
    <scope>NUCLEOTIDE SEQUENCE [LARGE SCALE GENOMIC DNA]</scope>
    <source>
        <strain evidence="7">DSM 17526 / LMG 23754 / KMM 6221</strain>
    </source>
</reference>
<dbReference type="InterPro" id="IPR036249">
    <property type="entry name" value="Thioredoxin-like_sf"/>
</dbReference>
<proteinExistence type="predicted"/>
<keyword evidence="7" id="KW-1185">Reference proteome</keyword>
<accession>L0G405</accession>
<name>L0G405_ECHVK</name>
<evidence type="ECO:0000256" key="1">
    <source>
        <dbReference type="ARBA" id="ARBA00004196"/>
    </source>
</evidence>
<dbReference type="PROSITE" id="PS51352">
    <property type="entry name" value="THIOREDOXIN_2"/>
    <property type="match status" value="1"/>
</dbReference>
<organism evidence="6 7">
    <name type="scientific">Echinicola vietnamensis (strain DSM 17526 / LMG 23754 / KMM 6221)</name>
    <dbReference type="NCBI Taxonomy" id="926556"/>
    <lineage>
        <taxon>Bacteria</taxon>
        <taxon>Pseudomonadati</taxon>
        <taxon>Bacteroidota</taxon>
        <taxon>Cytophagia</taxon>
        <taxon>Cytophagales</taxon>
        <taxon>Cyclobacteriaceae</taxon>
        <taxon>Echinicola</taxon>
    </lineage>
</organism>